<keyword evidence="12" id="KW-1185">Reference proteome</keyword>
<dbReference type="GO" id="GO:0006508">
    <property type="term" value="P:proteolysis"/>
    <property type="evidence" value="ECO:0007669"/>
    <property type="project" value="UniProtKB-KW"/>
</dbReference>
<dbReference type="STRING" id="70415.A0A5S6Q5R9"/>
<dbReference type="InterPro" id="IPR041577">
    <property type="entry name" value="RT_RNaseH_2"/>
</dbReference>
<dbReference type="InterPro" id="IPR043128">
    <property type="entry name" value="Rev_trsase/Diguanyl_cyclase"/>
</dbReference>
<keyword evidence="5" id="KW-0540">Nuclease</keyword>
<dbReference type="GO" id="GO:0042575">
    <property type="term" value="C:DNA polymerase complex"/>
    <property type="evidence" value="ECO:0007669"/>
    <property type="project" value="UniProtKB-ARBA"/>
</dbReference>
<dbReference type="FunFam" id="3.30.70.270:FF:000026">
    <property type="entry name" value="Transposon Ty3-G Gag-Pol polyprotein"/>
    <property type="match status" value="1"/>
</dbReference>
<dbReference type="SUPFAM" id="SSF53098">
    <property type="entry name" value="Ribonuclease H-like"/>
    <property type="match status" value="1"/>
</dbReference>
<dbReference type="GO" id="GO:0008233">
    <property type="term" value="F:peptidase activity"/>
    <property type="evidence" value="ECO:0007669"/>
    <property type="project" value="UniProtKB-KW"/>
</dbReference>
<dbReference type="SUPFAM" id="SSF50630">
    <property type="entry name" value="Acid proteases"/>
    <property type="match status" value="1"/>
</dbReference>
<evidence type="ECO:0000256" key="1">
    <source>
        <dbReference type="ARBA" id="ARBA00012493"/>
    </source>
</evidence>
<dbReference type="SUPFAM" id="SSF56672">
    <property type="entry name" value="DNA/RNA polymerases"/>
    <property type="match status" value="1"/>
</dbReference>
<accession>A0A5S6Q5R9</accession>
<dbReference type="FunFam" id="3.10.10.10:FF:000007">
    <property type="entry name" value="Retrovirus-related Pol polyprotein from transposon 17.6-like Protein"/>
    <property type="match status" value="1"/>
</dbReference>
<dbReference type="WBParaSite" id="TMUE_0000002307.1">
    <property type="protein sequence ID" value="TMUE_0000002307.1"/>
    <property type="gene ID" value="WBGene00298155"/>
</dbReference>
<keyword evidence="7" id="KW-0378">Hydrolase</keyword>
<dbReference type="PANTHER" id="PTHR37984">
    <property type="entry name" value="PROTEIN CBG26694"/>
    <property type="match status" value="1"/>
</dbReference>
<evidence type="ECO:0000256" key="2">
    <source>
        <dbReference type="ARBA" id="ARBA00022670"/>
    </source>
</evidence>
<dbReference type="Pfam" id="PF00078">
    <property type="entry name" value="RVT_1"/>
    <property type="match status" value="1"/>
</dbReference>
<dbReference type="FunFam" id="3.10.20.370:FF:000001">
    <property type="entry name" value="Retrovirus-related Pol polyprotein from transposon 17.6-like protein"/>
    <property type="match status" value="1"/>
</dbReference>
<dbReference type="InterPro" id="IPR012337">
    <property type="entry name" value="RNaseH-like_sf"/>
</dbReference>
<keyword evidence="4" id="KW-0548">Nucleotidyltransferase</keyword>
<dbReference type="InterPro" id="IPR050951">
    <property type="entry name" value="Retrovirus_Pol_polyprotein"/>
</dbReference>
<dbReference type="Gene3D" id="3.10.10.10">
    <property type="entry name" value="HIV Type 1 Reverse Transcriptase, subunit A, domain 1"/>
    <property type="match status" value="1"/>
</dbReference>
<evidence type="ECO:0000256" key="4">
    <source>
        <dbReference type="ARBA" id="ARBA00022695"/>
    </source>
</evidence>
<evidence type="ECO:0000256" key="7">
    <source>
        <dbReference type="ARBA" id="ARBA00022801"/>
    </source>
</evidence>
<evidence type="ECO:0000256" key="8">
    <source>
        <dbReference type="ARBA" id="ARBA00022918"/>
    </source>
</evidence>
<dbReference type="GO" id="GO:0003964">
    <property type="term" value="F:RNA-directed DNA polymerase activity"/>
    <property type="evidence" value="ECO:0007669"/>
    <property type="project" value="UniProtKB-KW"/>
</dbReference>
<organism evidence="12 13">
    <name type="scientific">Trichuris muris</name>
    <name type="common">Mouse whipworm</name>
    <dbReference type="NCBI Taxonomy" id="70415"/>
    <lineage>
        <taxon>Eukaryota</taxon>
        <taxon>Metazoa</taxon>
        <taxon>Ecdysozoa</taxon>
        <taxon>Nematoda</taxon>
        <taxon>Enoplea</taxon>
        <taxon>Dorylaimia</taxon>
        <taxon>Trichinellida</taxon>
        <taxon>Trichuridae</taxon>
        <taxon>Trichuris</taxon>
    </lineage>
</organism>
<dbReference type="Pfam" id="PF00665">
    <property type="entry name" value="rve"/>
    <property type="match status" value="1"/>
</dbReference>
<dbReference type="Gene3D" id="3.30.70.270">
    <property type="match status" value="2"/>
</dbReference>
<evidence type="ECO:0000256" key="6">
    <source>
        <dbReference type="ARBA" id="ARBA00022759"/>
    </source>
</evidence>
<evidence type="ECO:0000256" key="5">
    <source>
        <dbReference type="ARBA" id="ARBA00022722"/>
    </source>
</evidence>
<evidence type="ECO:0000259" key="10">
    <source>
        <dbReference type="PROSITE" id="PS50878"/>
    </source>
</evidence>
<evidence type="ECO:0000256" key="3">
    <source>
        <dbReference type="ARBA" id="ARBA00022679"/>
    </source>
</evidence>
<dbReference type="AlphaFoldDB" id="A0A5S6Q5R9"/>
<dbReference type="Gene3D" id="1.10.340.70">
    <property type="match status" value="1"/>
</dbReference>
<dbReference type="FunFam" id="3.30.420.10:FF:000032">
    <property type="entry name" value="Retrovirus-related Pol polyprotein from transposon 297-like Protein"/>
    <property type="match status" value="1"/>
</dbReference>
<dbReference type="PROSITE" id="PS50994">
    <property type="entry name" value="INTEGRASE"/>
    <property type="match status" value="1"/>
</dbReference>
<dbReference type="InterPro" id="IPR021109">
    <property type="entry name" value="Peptidase_aspartic_dom_sf"/>
</dbReference>
<keyword evidence="3" id="KW-0808">Transferase</keyword>
<keyword evidence="8" id="KW-0695">RNA-directed DNA polymerase</keyword>
<dbReference type="Gene3D" id="3.30.420.10">
    <property type="entry name" value="Ribonuclease H-like superfamily/Ribonuclease H"/>
    <property type="match status" value="1"/>
</dbReference>
<keyword evidence="2" id="KW-0645">Protease</keyword>
<evidence type="ECO:0000259" key="11">
    <source>
        <dbReference type="PROSITE" id="PS50994"/>
    </source>
</evidence>
<keyword evidence="9" id="KW-0511">Multifunctional enzyme</keyword>
<dbReference type="GO" id="GO:0004519">
    <property type="term" value="F:endonuclease activity"/>
    <property type="evidence" value="ECO:0007669"/>
    <property type="project" value="UniProtKB-KW"/>
</dbReference>
<evidence type="ECO:0000313" key="12">
    <source>
        <dbReference type="Proteomes" id="UP000046395"/>
    </source>
</evidence>
<keyword evidence="6" id="KW-0255">Endonuclease</keyword>
<reference evidence="13" key="1">
    <citation type="submission" date="2019-12" db="UniProtKB">
        <authorList>
            <consortium name="WormBaseParasite"/>
        </authorList>
    </citation>
    <scope>IDENTIFICATION</scope>
</reference>
<dbReference type="CDD" id="cd01647">
    <property type="entry name" value="RT_LTR"/>
    <property type="match status" value="1"/>
</dbReference>
<dbReference type="InterPro" id="IPR001584">
    <property type="entry name" value="Integrase_cat-core"/>
</dbReference>
<dbReference type="PANTHER" id="PTHR37984:SF5">
    <property type="entry name" value="PROTEIN NYNRIN-LIKE"/>
    <property type="match status" value="1"/>
</dbReference>
<evidence type="ECO:0000256" key="9">
    <source>
        <dbReference type="ARBA" id="ARBA00023268"/>
    </source>
</evidence>
<feature type="domain" description="Reverse transcriptase" evidence="10">
    <location>
        <begin position="426"/>
        <end position="604"/>
    </location>
</feature>
<dbReference type="Pfam" id="PF17921">
    <property type="entry name" value="Integrase_H2C2"/>
    <property type="match status" value="1"/>
</dbReference>
<dbReference type="Proteomes" id="UP000046395">
    <property type="component" value="Unassembled WGS sequence"/>
</dbReference>
<dbReference type="EC" id="2.7.7.49" evidence="1"/>
<dbReference type="PROSITE" id="PS50878">
    <property type="entry name" value="RT_POL"/>
    <property type="match status" value="1"/>
</dbReference>
<protein>
    <recommendedName>
        <fullName evidence="1">RNA-directed DNA polymerase</fullName>
        <ecNumber evidence="1">2.7.7.49</ecNumber>
    </recommendedName>
</protein>
<evidence type="ECO:0000313" key="13">
    <source>
        <dbReference type="WBParaSite" id="TMUE_0000002307.1"/>
    </source>
</evidence>
<name>A0A5S6Q5R9_TRIMR</name>
<dbReference type="InterPro" id="IPR000477">
    <property type="entry name" value="RT_dom"/>
</dbReference>
<dbReference type="Pfam" id="PF17919">
    <property type="entry name" value="RT_RNaseH_2"/>
    <property type="match status" value="1"/>
</dbReference>
<dbReference type="InterPro" id="IPR036397">
    <property type="entry name" value="RNaseH_sf"/>
</dbReference>
<dbReference type="InterPro" id="IPR043502">
    <property type="entry name" value="DNA/RNA_pol_sf"/>
</dbReference>
<dbReference type="Pfam" id="PF23055">
    <property type="entry name" value="DUF7041"/>
    <property type="match status" value="1"/>
</dbReference>
<dbReference type="InterPro" id="IPR041588">
    <property type="entry name" value="Integrase_H2C2"/>
</dbReference>
<dbReference type="GO" id="GO:0015074">
    <property type="term" value="P:DNA integration"/>
    <property type="evidence" value="ECO:0007669"/>
    <property type="project" value="InterPro"/>
</dbReference>
<dbReference type="InterPro" id="IPR055469">
    <property type="entry name" value="DUF7041"/>
</dbReference>
<proteinExistence type="predicted"/>
<dbReference type="GO" id="GO:0003676">
    <property type="term" value="F:nucleic acid binding"/>
    <property type="evidence" value="ECO:0007669"/>
    <property type="project" value="InterPro"/>
</dbReference>
<sequence>MSKKGNGSLPPCAPAMGSTVDRSLVATPLSVPTFLPTDPELWFTRLDLFFRHRHVHDEETRFELALSAMPEDTLGILRDFLLTVDREAAPFTALKAVCLDRLIEDRNHRIRQALSDEELAGRSPSVFLRRLQQLLPAGSADRDEPIIRQLFLSRLPHQVQVTLLPFENRPLPELARIADRVMMLREAATSSAPVFATSHELAARVDQLEERLVKRQRRTTLTAVAAADLQSRCLYVTDVHSGTRFLIDTGSAVSLLPLTFKTPTAAAGNLQPQASLPLPLQAINGTPVTACAYRKLTIHAKDLPPLTWTFTVAKVDIPVIGADLISHYKLIVDLAAQRVITSDRIAPTLSPAPTVPVCSVQKEFAQLLQHFVQQQEHYGPETSRKRAMLDHVQHVIDTTGPPVFSRPRRLAPDRFRIAREHFEDLLRTGVVRPSNSSWSSPLHLVPKRQSGQWRPCGDYRNLNRCTKPDRYPLPNIADLNNELRGMTIFSKIDLARAYFQIPVRPQDIPKTAVTTPFGLYEFVRMPFGLRNAAQTFQRFIDQVLRGITNCFAYVDDILLASASEAEHLQLLTRLFDRLAVYGIKVNPDKCVLGANSLVFLGHLIDCNGIQPSPEKVAAIQRFPKPTTTKQLRQFLGMINFYRRFLPNAAITLQPLDQLVATTRSSVTWTPQANDAFKRAKSILARATLLEHPEPSAQLALMVDASDVGIGAVLQQRIDATWRPLAFFSRRLQQHQKRYSTFGRELLAVYVAMKHFRSSIEGRELTVYTDHKPLVRAFENGSQGLLDREIRQLDFITSMQANVRHVNGKDNAVADALSRTIHASTYSNPTVSAKEIAMASSKDPELQWVKEHTSLHLVAQPVENCAHPIWKDTSTDVPRVYVPATLRPAVFRATHGLSHPGVRATKRLMLARYVWPGIQRDVAQWTRHCLHCQQAKVQRHTRSAPKDFPLPHSRFEHVHIDIVGPLPSSDGYRYLITAVDRFTRWPEAWPARDSSARTVAEIFFANWVARFGVPCQVTTDRGRQFESHLWATLSKLLGTEHAPTSAYHPQANGLVERFHRQLKAALVARMQATGVRWTTALPLVLLGIRTALKVDIGLAPAEMVYGSTLRLPADFLAPTESPGNLDPTNFASILKATMHRLRPTPPRRNSPSIFVSEALKDCSHVFVQEPGLSRALTPPYAGPYRVLRRTDKTITVDSGGPPMTVALDRTKPAFVFNDSLEAGLLPRRQVTFQWPPSPRSHLRRE</sequence>
<dbReference type="CDD" id="cd09274">
    <property type="entry name" value="RNase_HI_RT_Ty3"/>
    <property type="match status" value="1"/>
</dbReference>
<feature type="domain" description="Integrase catalytic" evidence="11">
    <location>
        <begin position="944"/>
        <end position="1107"/>
    </location>
</feature>